<dbReference type="EMBL" id="JBHFPV010000002">
    <property type="protein sequence ID" value="MFH6603815.1"/>
    <property type="molecule type" value="Genomic_DNA"/>
</dbReference>
<evidence type="ECO:0000313" key="2">
    <source>
        <dbReference type="Proteomes" id="UP001595191"/>
    </source>
</evidence>
<dbReference type="Proteomes" id="UP001595191">
    <property type="component" value="Unassembled WGS sequence"/>
</dbReference>
<comment type="caution">
    <text evidence="1">The sequence shown here is derived from an EMBL/GenBank/DDBJ whole genome shotgun (WGS) entry which is preliminary data.</text>
</comment>
<protein>
    <submittedName>
        <fullName evidence="1">Spondin domain-containing protein</fullName>
    </submittedName>
</protein>
<sequence length="476" mass="51158">MKKISIIGLFALGLLLMTTSCDEEETVPVVAQVEPEAKNDDEEPMEEAEEMTTSFNVTITNVVNYLNAIVFNTHNAATEPGPIPDAGCFYSIDFKALPPGGKLSFATMSVVSNDWFFAPRAEGISLFENGMPVTGDVTDQVYLWDAGVEEEDPATRTSEPDGATAGAPDDDDSVRIVTTEVSNFIKVYLSYDEATSYFTLKIENVRGNKVETDPIVITPGIIVIHAQDNALFTEGEKDRGLGLAKIAVQGNPSDLHGWFTESGTDGTPLRLSSSFTVLSPGIVYAFNSESDPIFMEGEPMLDGSGIEELAEDGNSGVMYDHIANDLMLPVAKSNEMMPIGPGGSLTFTIEVPEGYKLGYNTMFVFSNDWFLAHGNSGFPLFSEDGTPISGYGATEKTYLYDAGTEVDQTVGMGPDQAPFQSGPNTGAEDDNNLIRRVMEINDMQYGKGTISSPAGVAGHGDPRGGYNLVKVLVEPN</sequence>
<organism evidence="1 2">
    <name type="scientific">Meishania litoralis</name>
    <dbReference type="NCBI Taxonomy" id="3434685"/>
    <lineage>
        <taxon>Bacteria</taxon>
        <taxon>Pseudomonadati</taxon>
        <taxon>Bacteroidota</taxon>
        <taxon>Flavobacteriia</taxon>
        <taxon>Flavobacteriales</taxon>
        <taxon>Flavobacteriaceae</taxon>
        <taxon>Meishania</taxon>
    </lineage>
</organism>
<gene>
    <name evidence="1" type="ORF">ACEZ3G_10035</name>
</gene>
<keyword evidence="2" id="KW-1185">Reference proteome</keyword>
<accession>A0ACC7LKQ2</accession>
<evidence type="ECO:0000313" key="1">
    <source>
        <dbReference type="EMBL" id="MFH6603815.1"/>
    </source>
</evidence>
<name>A0ACC7LKQ2_9FLAO</name>
<reference evidence="1" key="1">
    <citation type="submission" date="2024-09" db="EMBL/GenBank/DDBJ databases">
        <authorList>
            <person name="Liu J."/>
        </authorList>
    </citation>
    <scope>NUCLEOTIDE SEQUENCE</scope>
    <source>
        <strain evidence="1">NBU2967</strain>
    </source>
</reference>
<proteinExistence type="predicted"/>